<reference evidence="1 2" key="1">
    <citation type="submission" date="2019-03" db="EMBL/GenBank/DDBJ databases">
        <title>Genomic Encyclopedia of Type Strains, Phase IV (KMG-IV): sequencing the most valuable type-strain genomes for metagenomic binning, comparative biology and taxonomic classification.</title>
        <authorList>
            <person name="Goeker M."/>
        </authorList>
    </citation>
    <scope>NUCLEOTIDE SEQUENCE [LARGE SCALE GENOMIC DNA]</scope>
    <source>
        <strain evidence="1 2">DSM 19580</strain>
    </source>
</reference>
<proteinExistence type="predicted"/>
<evidence type="ECO:0000313" key="2">
    <source>
        <dbReference type="Proteomes" id="UP000295719"/>
    </source>
</evidence>
<dbReference type="Proteomes" id="UP000295719">
    <property type="component" value="Unassembled WGS sequence"/>
</dbReference>
<accession>A0A4V2W3C4</accession>
<dbReference type="EMBL" id="SMCR01000018">
    <property type="protein sequence ID" value="TCV91359.1"/>
    <property type="molecule type" value="Genomic_DNA"/>
</dbReference>
<protein>
    <submittedName>
        <fullName evidence="1">Uncharacterized protein</fullName>
    </submittedName>
</protein>
<gene>
    <name evidence="1" type="ORF">EDC52_11837</name>
</gene>
<name>A0A4V2W3C4_9GAMM</name>
<dbReference type="RefSeq" id="WP_268990521.1">
    <property type="nucleotide sequence ID" value="NZ_SMCR01000018.1"/>
</dbReference>
<dbReference type="AlphaFoldDB" id="A0A4V2W3C4"/>
<organism evidence="1 2">
    <name type="scientific">Biostraticola tofi</name>
    <dbReference type="NCBI Taxonomy" id="466109"/>
    <lineage>
        <taxon>Bacteria</taxon>
        <taxon>Pseudomonadati</taxon>
        <taxon>Pseudomonadota</taxon>
        <taxon>Gammaproteobacteria</taxon>
        <taxon>Enterobacterales</taxon>
        <taxon>Bruguierivoracaceae</taxon>
        <taxon>Biostraticola</taxon>
    </lineage>
</organism>
<sequence length="40" mass="4456">MTTAAMSALSVSTEFLLTYCDSEDYPQRSSHFDVGNHQSK</sequence>
<comment type="caution">
    <text evidence="1">The sequence shown here is derived from an EMBL/GenBank/DDBJ whole genome shotgun (WGS) entry which is preliminary data.</text>
</comment>
<keyword evidence="2" id="KW-1185">Reference proteome</keyword>
<evidence type="ECO:0000313" key="1">
    <source>
        <dbReference type="EMBL" id="TCV91359.1"/>
    </source>
</evidence>